<evidence type="ECO:0000256" key="2">
    <source>
        <dbReference type="ARBA" id="ARBA00022692"/>
    </source>
</evidence>
<keyword evidence="6" id="KW-0793">Thylakoid</keyword>
<feature type="transmembrane region" description="Helical" evidence="7">
    <location>
        <begin position="12"/>
        <end position="37"/>
    </location>
</feature>
<gene>
    <name evidence="6 9" type="primary">ccs1</name>
    <name evidence="9" type="ORF">J0154_10</name>
</gene>
<protein>
    <recommendedName>
        <fullName evidence="6">Cytochrome c biogenesis protein Ccs1</fullName>
    </recommendedName>
</protein>
<dbReference type="PANTHER" id="PTHR31566">
    <property type="entry name" value="CYTOCHROME C BIOGENESIS PROTEIN CCS1, CHLOROPLASTIC"/>
    <property type="match status" value="1"/>
</dbReference>
<name>A0A1G4NX51_9FLOR</name>
<keyword evidence="2 6" id="KW-0812">Transmembrane</keyword>
<feature type="domain" description="ResB-like" evidence="8">
    <location>
        <begin position="359"/>
        <end position="420"/>
    </location>
</feature>
<evidence type="ECO:0000256" key="5">
    <source>
        <dbReference type="ARBA" id="ARBA00023136"/>
    </source>
</evidence>
<dbReference type="PANTHER" id="PTHR31566:SF0">
    <property type="entry name" value="CYTOCHROME C BIOGENESIS PROTEIN CCS1, CHLOROPLASTIC"/>
    <property type="match status" value="1"/>
</dbReference>
<dbReference type="GeneID" id="29999898"/>
<geneLocation type="chloroplast" evidence="9"/>
<keyword evidence="5 6" id="KW-0472">Membrane</keyword>
<sequence length="432" mass="50275">MQYKILRWKAVKVLGNLNVSISLLLVIAVTSIFGTIIEQNQSIDYYQVKYPISHNNFFNIDWRFIIQYHVNELYTSVPFLCLVTLFSLSLIICTFSTQLPSLKHARRWKMKKELSNNNLTYNTIKFANKTFCIPIYALTKNHYYTFYQRETLYSYKGLYGRIAPIAVHFSIIFLLSGTLGSLFSSFYIQTMVPVGETFNLHNITHSGLFSKIPDQITGKVNRFQIDYYPDSSIKQFRSSIELHNHQTNKKTTKVIEVNEPLKFNGLTIYQTDWQINGLRININFDTKIQIPVTEINNDTHYWFTSIIYNKNKRLSFIISNLADDIKCYDSEGQFITSIHLQNTYIVDHIPIQILSILTSTGLQIKADYGIGLVYTSFGILMISILVSYFSFSQIWISHQNNQVTIGGKTNRAYLNFEEDIMCIQKYVNKNRF</sequence>
<comment type="subunit">
    <text evidence="6">May interact with CcsA.</text>
</comment>
<dbReference type="InterPro" id="IPR023494">
    <property type="entry name" value="Cyt_c_bgen_Ccs1/CcsB/ResB"/>
</dbReference>
<evidence type="ECO:0000256" key="4">
    <source>
        <dbReference type="ARBA" id="ARBA00022989"/>
    </source>
</evidence>
<reference evidence="9" key="1">
    <citation type="submission" date="2016-10" db="EMBL/GenBank/DDBJ databases">
        <title>Chloroplast genomes as a tool to resolve red algal phylogenies: a case study in the Nemaliales.</title>
        <authorList>
            <person name="Costa J.F."/>
            <person name="Lin S.M."/>
            <person name="Macaya E.C."/>
            <person name="Fernandez-Garcia C."/>
            <person name="Verbruggen H."/>
        </authorList>
    </citation>
    <scope>NUCLEOTIDE SEQUENCE</scope>
    <source>
        <strain evidence="9">J.0154</strain>
    </source>
</reference>
<feature type="transmembrane region" description="Helical" evidence="7">
    <location>
        <begin position="165"/>
        <end position="188"/>
    </location>
</feature>
<keyword evidence="3 6" id="KW-0201">Cytochrome c-type biogenesis</keyword>
<keyword evidence="4 6" id="KW-1133">Transmembrane helix</keyword>
<feature type="transmembrane region" description="Helical" evidence="7">
    <location>
        <begin position="77"/>
        <end position="102"/>
    </location>
</feature>
<comment type="similarity">
    <text evidence="6">Belongs to the Ccs1/CcsB family.</text>
</comment>
<accession>A0A1G4NX51</accession>
<proteinExistence type="inferred from homology"/>
<dbReference type="GO" id="GO:0017004">
    <property type="term" value="P:cytochrome complex assembly"/>
    <property type="evidence" value="ECO:0007669"/>
    <property type="project" value="UniProtKB-UniRule"/>
</dbReference>
<dbReference type="RefSeq" id="YP_009314634.1">
    <property type="nucleotide sequence ID" value="NC_031663.1"/>
</dbReference>
<dbReference type="AlphaFoldDB" id="A0A1G4NX51"/>
<feature type="transmembrane region" description="Helical" evidence="7">
    <location>
        <begin position="368"/>
        <end position="391"/>
    </location>
</feature>
<comment type="subcellular location">
    <subcellularLocation>
        <location evidence="1">Membrane</location>
        <topology evidence="1">Multi-pass membrane protein</topology>
    </subcellularLocation>
    <subcellularLocation>
        <location evidence="6">Plastid</location>
        <location evidence="6">Chloroplast thylakoid membrane</location>
        <topology evidence="6">Multi-pass membrane protein</topology>
    </subcellularLocation>
</comment>
<evidence type="ECO:0000256" key="1">
    <source>
        <dbReference type="ARBA" id="ARBA00004141"/>
    </source>
</evidence>
<dbReference type="Pfam" id="PF05140">
    <property type="entry name" value="ResB"/>
    <property type="match status" value="2"/>
</dbReference>
<evidence type="ECO:0000256" key="3">
    <source>
        <dbReference type="ARBA" id="ARBA00022748"/>
    </source>
</evidence>
<feature type="domain" description="ResB-like" evidence="8">
    <location>
        <begin position="18"/>
        <end position="285"/>
    </location>
</feature>
<keyword evidence="9" id="KW-0150">Chloroplast</keyword>
<dbReference type="InterPro" id="IPR007816">
    <property type="entry name" value="ResB-like_domain"/>
</dbReference>
<evidence type="ECO:0000259" key="8">
    <source>
        <dbReference type="Pfam" id="PF05140"/>
    </source>
</evidence>
<dbReference type="GO" id="GO:0009535">
    <property type="term" value="C:chloroplast thylakoid membrane"/>
    <property type="evidence" value="ECO:0007669"/>
    <property type="project" value="UniProtKB-SubCell"/>
</dbReference>
<keyword evidence="9" id="KW-0934">Plastid</keyword>
<evidence type="ECO:0000256" key="6">
    <source>
        <dbReference type="HAMAP-Rule" id="MF_01392"/>
    </source>
</evidence>
<organism evidence="9">
    <name type="scientific">Neoizziella asiatica</name>
    <dbReference type="NCBI Taxonomy" id="1077397"/>
    <lineage>
        <taxon>Eukaryota</taxon>
        <taxon>Rhodophyta</taxon>
        <taxon>Florideophyceae</taxon>
        <taxon>Nemaliophycidae</taxon>
        <taxon>Nemaliales</taxon>
        <taxon>Liagoraceae</taxon>
        <taxon>Neoizziella</taxon>
    </lineage>
</organism>
<dbReference type="HAMAP" id="MF_01392">
    <property type="entry name" value="CytC_Ccs1"/>
    <property type="match status" value="1"/>
</dbReference>
<comment type="function">
    <text evidence="6">Required during biogenesis of c-type cytochromes (cytochrome c6 and cytochrome f) at the step of heme attachment.</text>
</comment>
<evidence type="ECO:0000313" key="9">
    <source>
        <dbReference type="EMBL" id="SCW23089.1"/>
    </source>
</evidence>
<dbReference type="EMBL" id="LT622872">
    <property type="protein sequence ID" value="SCW23089.1"/>
    <property type="molecule type" value="Genomic_DNA"/>
</dbReference>
<evidence type="ECO:0000256" key="7">
    <source>
        <dbReference type="SAM" id="Phobius"/>
    </source>
</evidence>
<reference evidence="9" key="2">
    <citation type="submission" date="2016-10" db="EMBL/GenBank/DDBJ databases">
        <authorList>
            <person name="de Groot N.N."/>
        </authorList>
    </citation>
    <scope>NUCLEOTIDE SEQUENCE</scope>
    <source>
        <strain evidence="9">J.0154</strain>
    </source>
</reference>